<dbReference type="GO" id="GO:0008137">
    <property type="term" value="F:NADH dehydrogenase (ubiquinone) activity"/>
    <property type="evidence" value="ECO:0007669"/>
    <property type="project" value="InterPro"/>
</dbReference>
<dbReference type="SUPFAM" id="SSF143243">
    <property type="entry name" value="Nqo5-like"/>
    <property type="match status" value="1"/>
</dbReference>
<dbReference type="Proteomes" id="UP000620133">
    <property type="component" value="Chromosome"/>
</dbReference>
<gene>
    <name evidence="3" type="ORF">MPAN_006220</name>
</gene>
<dbReference type="InterPro" id="IPR037232">
    <property type="entry name" value="NADH_quin_OxRdtase_su_C/D-like"/>
</dbReference>
<accession>A0A7U9XUN9</accession>
<keyword evidence="4" id="KW-1185">Reference proteome</keyword>
<evidence type="ECO:0000313" key="3">
    <source>
        <dbReference type="EMBL" id="BCR35729.1"/>
    </source>
</evidence>
<dbReference type="Gene3D" id="3.30.460.80">
    <property type="entry name" value="NADH:ubiquinone oxidoreductase, 30kDa subunit"/>
    <property type="match status" value="1"/>
</dbReference>
<dbReference type="RefSeq" id="WP_176238567.1">
    <property type="nucleotide sequence ID" value="NZ_AP024412.1"/>
</dbReference>
<evidence type="ECO:0000313" key="4">
    <source>
        <dbReference type="Proteomes" id="UP000620133"/>
    </source>
</evidence>
<sequence length="196" mass="23026">MTNSMNNIEFVNDLVKGTVEVVKSEVIDKFQVSFEIKKNEVHLLLTKLKSAGWIQLSYLSAIDWLEENKFELIYILMNWEKPVYIQVRTKIDRENPVMDSILPIFGGAKYYEREAHEFFGIAFPGNPDYEKQLILEGWDDIPPLRKDFDPKAYSDKKFPQRDYPQDYSVKDPKESKQAKREARKQRAESLRGGKKQ</sequence>
<dbReference type="EMBL" id="AP024412">
    <property type="protein sequence ID" value="BCR35729.1"/>
    <property type="molecule type" value="Genomic_DNA"/>
</dbReference>
<name>A0A7U9XUN9_9MOLU</name>
<reference evidence="3" key="1">
    <citation type="submission" date="2021-01" db="EMBL/GenBank/DDBJ databases">
        <title>Draft genome sequence of Acholeplasmataceae bacterium strain Mahy22.</title>
        <authorList>
            <person name="Watanabe M."/>
            <person name="Kojima H."/>
            <person name="Fukui M."/>
        </authorList>
    </citation>
    <scope>NUCLEOTIDE SEQUENCE</scope>
    <source>
        <strain evidence="3">Mahy22</strain>
    </source>
</reference>
<feature type="domain" description="NADH:ubiquinone oxidoreductase 30kDa subunit" evidence="2">
    <location>
        <begin position="35"/>
        <end position="153"/>
    </location>
</feature>
<dbReference type="KEGG" id="manr:MPAN_006220"/>
<evidence type="ECO:0000259" key="2">
    <source>
        <dbReference type="Pfam" id="PF00329"/>
    </source>
</evidence>
<protein>
    <submittedName>
        <fullName evidence="3">NADH dehydrogenase</fullName>
    </submittedName>
</protein>
<evidence type="ECO:0000256" key="1">
    <source>
        <dbReference type="ARBA" id="ARBA00007569"/>
    </source>
</evidence>
<organism evidence="3 4">
    <name type="scientific">Mariniplasma anaerobium</name>
    <dbReference type="NCBI Taxonomy" id="2735436"/>
    <lineage>
        <taxon>Bacteria</taxon>
        <taxon>Bacillati</taxon>
        <taxon>Mycoplasmatota</taxon>
        <taxon>Mollicutes</taxon>
        <taxon>Acholeplasmatales</taxon>
        <taxon>Acholeplasmataceae</taxon>
        <taxon>Mariniplasma</taxon>
    </lineage>
</organism>
<proteinExistence type="inferred from homology"/>
<dbReference type="PANTHER" id="PTHR10884:SF14">
    <property type="entry name" value="NADH DEHYDROGENASE [UBIQUINONE] IRON-SULFUR PROTEIN 3, MITOCHONDRIAL"/>
    <property type="match status" value="1"/>
</dbReference>
<dbReference type="AlphaFoldDB" id="A0A7U9XUN9"/>
<dbReference type="InterPro" id="IPR001268">
    <property type="entry name" value="NADH_UbQ_OxRdtase_30kDa_su"/>
</dbReference>
<dbReference type="PANTHER" id="PTHR10884">
    <property type="entry name" value="NADH DEHYDROGENASE UBIQUINONE IRON-SULFUR PROTEIN 3"/>
    <property type="match status" value="1"/>
</dbReference>
<dbReference type="Pfam" id="PF00329">
    <property type="entry name" value="Complex1_30kDa"/>
    <property type="match status" value="1"/>
</dbReference>
<comment type="similarity">
    <text evidence="1">Belongs to the complex I 30 kDa subunit family.</text>
</comment>